<name>A0ABR9X451_9RHOB</name>
<dbReference type="PANTHER" id="PTHR30290">
    <property type="entry name" value="PERIPLASMIC BINDING COMPONENT OF ABC TRANSPORTER"/>
    <property type="match status" value="1"/>
</dbReference>
<dbReference type="InterPro" id="IPR030678">
    <property type="entry name" value="Peptide/Ni-bd"/>
</dbReference>
<evidence type="ECO:0000259" key="5">
    <source>
        <dbReference type="Pfam" id="PF00496"/>
    </source>
</evidence>
<evidence type="ECO:0000313" key="7">
    <source>
        <dbReference type="Proteomes" id="UP000607796"/>
    </source>
</evidence>
<feature type="chain" id="PRO_5045793809" evidence="4">
    <location>
        <begin position="28"/>
        <end position="497"/>
    </location>
</feature>
<sequence>MTLTLRALAGSISAAALIAAAPLAAHAAGDVSFIQAVEPAGLDPTVGSPVAAGQVTWQNIFEGLVTIDRDGALQPQLATSWEISEDGLTYTFLLREGVTFHNGAVFDSSVAKFSLERILAEQSTNGQKALFTVIEAVEAPDAQTLVLRLSAPSSDLLYWLGFPAAVIVEPGSAETNTSAPVGTGPFKLDEWRQGDRVIMSAYDGYWGEAPALDRVTARFIADPQAQVAALRSGQVDGIAEFGAPELFEQFTKDAGFVTHVGTGEMEIVAGMNTARPPFDDVRVRRALMMAVDRNMLIEAVKSGYGTPIGSHFSPASPFYEDLTGAFPYDPEGAKALLAEAGYGDGFEFTFKVPTRTYAQRSAEILQAYFSQIGVTAEIESSDFPAAWIQDVFKDTNYDMTIIGHAEPLDINIYARHPYYFNYENPAFDATIAEIAGAATPDARAEGYHKAQEIIAQDMPALFLFSEPKLGIWKAGLEGVWENGPVPSNDMTEVHWAE</sequence>
<dbReference type="PANTHER" id="PTHR30290:SF38">
    <property type="entry name" value="D,D-DIPEPTIDE-BINDING PERIPLASMIC PROTEIN DDPA-RELATED"/>
    <property type="match status" value="1"/>
</dbReference>
<dbReference type="RefSeq" id="WP_194135661.1">
    <property type="nucleotide sequence ID" value="NZ_JADFFK010000011.1"/>
</dbReference>
<dbReference type="SUPFAM" id="SSF53850">
    <property type="entry name" value="Periplasmic binding protein-like II"/>
    <property type="match status" value="1"/>
</dbReference>
<keyword evidence="3 4" id="KW-0732">Signal</keyword>
<dbReference type="EMBL" id="JADFFK010000011">
    <property type="protein sequence ID" value="MBE9638364.1"/>
    <property type="molecule type" value="Genomic_DNA"/>
</dbReference>
<organism evidence="6 7">
    <name type="scientific">Salipiger mangrovisoli</name>
    <dbReference type="NCBI Taxonomy" id="2865933"/>
    <lineage>
        <taxon>Bacteria</taxon>
        <taxon>Pseudomonadati</taxon>
        <taxon>Pseudomonadota</taxon>
        <taxon>Alphaproteobacteria</taxon>
        <taxon>Rhodobacterales</taxon>
        <taxon>Roseobacteraceae</taxon>
        <taxon>Salipiger</taxon>
    </lineage>
</organism>
<gene>
    <name evidence="6" type="ORF">IQ782_16040</name>
</gene>
<feature type="signal peptide" evidence="4">
    <location>
        <begin position="1"/>
        <end position="27"/>
    </location>
</feature>
<comment type="subcellular location">
    <subcellularLocation>
        <location evidence="1">Periplasm</location>
    </subcellularLocation>
</comment>
<dbReference type="Proteomes" id="UP000607796">
    <property type="component" value="Unassembled WGS sequence"/>
</dbReference>
<keyword evidence="7" id="KW-1185">Reference proteome</keyword>
<evidence type="ECO:0000313" key="6">
    <source>
        <dbReference type="EMBL" id="MBE9638364.1"/>
    </source>
</evidence>
<evidence type="ECO:0000256" key="1">
    <source>
        <dbReference type="ARBA" id="ARBA00004418"/>
    </source>
</evidence>
<comment type="similarity">
    <text evidence="2">Belongs to the bacterial solute-binding protein 5 family.</text>
</comment>
<dbReference type="InterPro" id="IPR000914">
    <property type="entry name" value="SBP_5_dom"/>
</dbReference>
<feature type="domain" description="Solute-binding protein family 5" evidence="5">
    <location>
        <begin position="73"/>
        <end position="404"/>
    </location>
</feature>
<accession>A0ABR9X451</accession>
<evidence type="ECO:0000256" key="2">
    <source>
        <dbReference type="ARBA" id="ARBA00005695"/>
    </source>
</evidence>
<dbReference type="Gene3D" id="3.10.105.10">
    <property type="entry name" value="Dipeptide-binding Protein, Domain 3"/>
    <property type="match status" value="1"/>
</dbReference>
<comment type="caution">
    <text evidence="6">The sequence shown here is derived from an EMBL/GenBank/DDBJ whole genome shotgun (WGS) entry which is preliminary data.</text>
</comment>
<evidence type="ECO:0000256" key="4">
    <source>
        <dbReference type="SAM" id="SignalP"/>
    </source>
</evidence>
<dbReference type="CDD" id="cd08494">
    <property type="entry name" value="PBP2_NikA_DppA_OppA_like_6"/>
    <property type="match status" value="1"/>
</dbReference>
<dbReference type="Gene3D" id="3.40.190.10">
    <property type="entry name" value="Periplasmic binding protein-like II"/>
    <property type="match status" value="1"/>
</dbReference>
<dbReference type="PIRSF" id="PIRSF002741">
    <property type="entry name" value="MppA"/>
    <property type="match status" value="1"/>
</dbReference>
<reference evidence="6 7" key="1">
    <citation type="journal article" date="2021" name="Int. J. Syst. Evol. Microbiol.">
        <title>Salipiger mangrovisoli sp. nov., isolated from mangrove soil and the proposal for the reclassification of Paraphaeobacter pallidus as Salipiger pallidus comb. nov.</title>
        <authorList>
            <person name="Du J."/>
            <person name="Liu Y."/>
            <person name="Pei T."/>
            <person name="Deng M.R."/>
            <person name="Zhu H."/>
        </authorList>
    </citation>
    <scope>NUCLEOTIDE SEQUENCE [LARGE SCALE GENOMIC DNA]</scope>
    <source>
        <strain evidence="6 7">6D45A</strain>
    </source>
</reference>
<proteinExistence type="inferred from homology"/>
<dbReference type="InterPro" id="IPR039424">
    <property type="entry name" value="SBP_5"/>
</dbReference>
<evidence type="ECO:0000256" key="3">
    <source>
        <dbReference type="ARBA" id="ARBA00022729"/>
    </source>
</evidence>
<protein>
    <submittedName>
        <fullName evidence="6">ABC transporter substrate-binding protein</fullName>
    </submittedName>
</protein>
<dbReference type="Pfam" id="PF00496">
    <property type="entry name" value="SBP_bac_5"/>
    <property type="match status" value="1"/>
</dbReference>